<dbReference type="PANTHER" id="PTHR21197:SF0">
    <property type="entry name" value="UDP-GALACTOPYRANOSE MUTASE"/>
    <property type="match status" value="1"/>
</dbReference>
<dbReference type="AlphaFoldDB" id="A0A3S2YRD2"/>
<dbReference type="GO" id="GO:0005829">
    <property type="term" value="C:cytosol"/>
    <property type="evidence" value="ECO:0007669"/>
    <property type="project" value="TreeGrafter"/>
</dbReference>
<evidence type="ECO:0000313" key="3">
    <source>
        <dbReference type="Proteomes" id="UP000286997"/>
    </source>
</evidence>
<evidence type="ECO:0000313" key="2">
    <source>
        <dbReference type="EMBL" id="RVU17709.1"/>
    </source>
</evidence>
<organism evidence="2 3">
    <name type="scientific">Methylobacterium oryzihabitans</name>
    <dbReference type="NCBI Taxonomy" id="2499852"/>
    <lineage>
        <taxon>Bacteria</taxon>
        <taxon>Pseudomonadati</taxon>
        <taxon>Pseudomonadota</taxon>
        <taxon>Alphaproteobacteria</taxon>
        <taxon>Hyphomicrobiales</taxon>
        <taxon>Methylobacteriaceae</taxon>
        <taxon>Methylobacterium</taxon>
    </lineage>
</organism>
<keyword evidence="3" id="KW-1185">Reference proteome</keyword>
<dbReference type="InterPro" id="IPR002937">
    <property type="entry name" value="Amino_oxidase"/>
</dbReference>
<dbReference type="NCBIfam" id="NF005548">
    <property type="entry name" value="PRK07208.1-4"/>
    <property type="match status" value="1"/>
</dbReference>
<proteinExistence type="predicted"/>
<evidence type="ECO:0000259" key="1">
    <source>
        <dbReference type="Pfam" id="PF01593"/>
    </source>
</evidence>
<dbReference type="Gene3D" id="3.50.50.60">
    <property type="entry name" value="FAD/NAD(P)-binding domain"/>
    <property type="match status" value="1"/>
</dbReference>
<gene>
    <name evidence="2" type="ORF">EOE48_12565</name>
</gene>
<dbReference type="GO" id="GO:0050660">
    <property type="term" value="F:flavin adenine dinucleotide binding"/>
    <property type="evidence" value="ECO:0007669"/>
    <property type="project" value="TreeGrafter"/>
</dbReference>
<protein>
    <submittedName>
        <fullName evidence="2">NAD(P)/FAD-dependent oxidoreductase</fullName>
    </submittedName>
</protein>
<dbReference type="GO" id="GO:0016491">
    <property type="term" value="F:oxidoreductase activity"/>
    <property type="evidence" value="ECO:0007669"/>
    <property type="project" value="InterPro"/>
</dbReference>
<dbReference type="NCBIfam" id="NF005545">
    <property type="entry name" value="PRK07208.1-1"/>
    <property type="match status" value="1"/>
</dbReference>
<dbReference type="Pfam" id="PF01593">
    <property type="entry name" value="Amino_oxidase"/>
    <property type="match status" value="1"/>
</dbReference>
<name>A0A3S2YRD2_9HYPH</name>
<dbReference type="Proteomes" id="UP000286997">
    <property type="component" value="Unassembled WGS sequence"/>
</dbReference>
<dbReference type="OrthoDB" id="9769600at2"/>
<reference evidence="2 3" key="1">
    <citation type="submission" date="2019-01" db="EMBL/GenBank/DDBJ databases">
        <authorList>
            <person name="Chen W.-M."/>
        </authorList>
    </citation>
    <scope>NUCLEOTIDE SEQUENCE [LARGE SCALE GENOMIC DNA]</scope>
    <source>
        <strain evidence="2 3">TER-1</strain>
    </source>
</reference>
<dbReference type="SUPFAM" id="SSF51971">
    <property type="entry name" value="Nucleotide-binding domain"/>
    <property type="match status" value="1"/>
</dbReference>
<dbReference type="EMBL" id="SACP01000011">
    <property type="protein sequence ID" value="RVU17709.1"/>
    <property type="molecule type" value="Genomic_DNA"/>
</dbReference>
<dbReference type="GO" id="GO:0008767">
    <property type="term" value="F:UDP-galactopyranose mutase activity"/>
    <property type="evidence" value="ECO:0007669"/>
    <property type="project" value="TreeGrafter"/>
</dbReference>
<dbReference type="InterPro" id="IPR036188">
    <property type="entry name" value="FAD/NAD-bd_sf"/>
</dbReference>
<comment type="caution">
    <text evidence="2">The sequence shown here is derived from an EMBL/GenBank/DDBJ whole genome shotgun (WGS) entry which is preliminary data.</text>
</comment>
<sequence length="499" mass="55704">MSLHTETLIIGAGPAGLTAGYMLSKAGRDVLVLERDPERVGGISRTVSHNGFLFDIGGHRFFSKSREVVDLWNEILPDDFVDRPRLSRIYYKGRYYAYPLKAFEALRNLGPIESAACVASYLYARARPIREPKSFHDWVRNQFGQRLFSIFFRTYTEKVWGMSCDAISADWAAQRIKGLDLGAAIRDALARSLGLRRGRAGGPVIKTLIESFRYPRRGPGMMWDAAAAAIRARGGRVLLDRGVESLRYDPASRLWTASAVTGDGTRETVTARHVVSSAPIRDLVAALRPAPLSTFHARELAYRDFLTVALIARTDRDFPDNWVYIHDPSVQVGRVQNFRSWSPEMVPLSGHACLGLEYFCFEGDGLWNADDAALVALAKREIGQIGLIDPDDVVDACVVRQPKAYPVYDEAYRDHVAAIRRDLEGSYPTLHLVGRNGMHKYNNQDHAMMTAMLTARNILAGERRYDVWAVNEDAEYGEAGPSGAREALASERLVPRRVA</sequence>
<feature type="domain" description="Amine oxidase" evidence="1">
    <location>
        <begin position="15"/>
        <end position="458"/>
    </location>
</feature>
<dbReference type="PANTHER" id="PTHR21197">
    <property type="entry name" value="UDP-GALACTOPYRANOSE MUTASE"/>
    <property type="match status" value="1"/>
</dbReference>
<accession>A0A3S2YRD2</accession>
<dbReference type="RefSeq" id="WP_127729470.1">
    <property type="nucleotide sequence ID" value="NZ_SACP01000011.1"/>
</dbReference>